<dbReference type="AlphaFoldDB" id="A0A1Q3EA97"/>
<name>A0A1Q3EA97_LENED</name>
<gene>
    <name evidence="2" type="ORF">LENED_005929</name>
</gene>
<feature type="compositionally biased region" description="Polar residues" evidence="1">
    <location>
        <begin position="148"/>
        <end position="178"/>
    </location>
</feature>
<organism evidence="2 3">
    <name type="scientific">Lentinula edodes</name>
    <name type="common">Shiitake mushroom</name>
    <name type="synonym">Lentinus edodes</name>
    <dbReference type="NCBI Taxonomy" id="5353"/>
    <lineage>
        <taxon>Eukaryota</taxon>
        <taxon>Fungi</taxon>
        <taxon>Dikarya</taxon>
        <taxon>Basidiomycota</taxon>
        <taxon>Agaricomycotina</taxon>
        <taxon>Agaricomycetes</taxon>
        <taxon>Agaricomycetidae</taxon>
        <taxon>Agaricales</taxon>
        <taxon>Marasmiineae</taxon>
        <taxon>Omphalotaceae</taxon>
        <taxon>Lentinula</taxon>
    </lineage>
</organism>
<keyword evidence="3" id="KW-1185">Reference proteome</keyword>
<proteinExistence type="predicted"/>
<evidence type="ECO:0000313" key="3">
    <source>
        <dbReference type="Proteomes" id="UP000188533"/>
    </source>
</evidence>
<evidence type="ECO:0000256" key="1">
    <source>
        <dbReference type="SAM" id="MobiDB-lite"/>
    </source>
</evidence>
<dbReference type="EMBL" id="BDGU01000181">
    <property type="protein sequence ID" value="GAW04155.1"/>
    <property type="molecule type" value="Genomic_DNA"/>
</dbReference>
<sequence>MSVLWFPGHLLQQQLFIRSILQAPIWRVMLCLMLFICSYLRSNRLNDAAAGFPSFYCSSAFLHDFIDTPAVQLYKRKWLKAWSASSSLFFHPVAGKEEGSSAQTSEGTMNEDERAALDCALYLERSPDVTGESPNDWDQSVGPDGTQDIDSASTINTTVDPTDSAVNKSVSHSNTTSSAVLPTDMPIVTQAKSWTTADEHSTVMPTRGGIRVDGIINASFELILHSADAEIFRPTEDPPSSPKSPISLPSLLTVTNEAGGSVFYNSACEVDDDALMLRLLAGLVTAILVLHLVNTMKIWYNDWKKSKYRHQSDRESSSSKSIRDPYNEELAEIVQPFQKISRAVDLAIDTNVTNTRTRTRDASLVSNPSLPIHKSAIYTPSNPAHSLTKLQRSYVQRASRGVHPPSYQERVESFETV</sequence>
<reference evidence="2 3" key="1">
    <citation type="submission" date="2016-08" db="EMBL/GenBank/DDBJ databases">
        <authorList>
            <consortium name="Lentinula edodes genome sequencing consortium"/>
            <person name="Sakamoto Y."/>
            <person name="Nakade K."/>
            <person name="Sato S."/>
            <person name="Yoshida Y."/>
            <person name="Miyazaki K."/>
            <person name="Natsume S."/>
            <person name="Konno N."/>
        </authorList>
    </citation>
    <scope>NUCLEOTIDE SEQUENCE [LARGE SCALE GENOMIC DNA]</scope>
    <source>
        <strain evidence="2 3">NBRC 111202</strain>
    </source>
</reference>
<feature type="region of interest" description="Disordered" evidence="1">
    <location>
        <begin position="127"/>
        <end position="178"/>
    </location>
</feature>
<reference evidence="2 3" key="2">
    <citation type="submission" date="2017-02" db="EMBL/GenBank/DDBJ databases">
        <title>A genome survey and senescence transcriptome analysis in Lentinula edodes.</title>
        <authorList>
            <person name="Sakamoto Y."/>
            <person name="Nakade K."/>
            <person name="Sato S."/>
            <person name="Yoshida Y."/>
            <person name="Miyazaki K."/>
            <person name="Natsume S."/>
            <person name="Konno N."/>
        </authorList>
    </citation>
    <scope>NUCLEOTIDE SEQUENCE [LARGE SCALE GENOMIC DNA]</scope>
    <source>
        <strain evidence="2 3">NBRC 111202</strain>
    </source>
</reference>
<evidence type="ECO:0000313" key="2">
    <source>
        <dbReference type="EMBL" id="GAW04155.1"/>
    </source>
</evidence>
<comment type="caution">
    <text evidence="2">The sequence shown here is derived from an EMBL/GenBank/DDBJ whole genome shotgun (WGS) entry which is preliminary data.</text>
</comment>
<protein>
    <submittedName>
        <fullName evidence="2">Uncharacterized protein</fullName>
    </submittedName>
</protein>
<accession>A0A1Q3EA97</accession>
<dbReference type="Proteomes" id="UP000188533">
    <property type="component" value="Unassembled WGS sequence"/>
</dbReference>